<gene>
    <name evidence="5" type="primary">def</name>
    <name evidence="6" type="ordered locus">Acid345_3916</name>
</gene>
<dbReference type="PANTHER" id="PTHR10458:SF2">
    <property type="entry name" value="PEPTIDE DEFORMYLASE, MITOCHONDRIAL"/>
    <property type="match status" value="1"/>
</dbReference>
<dbReference type="HOGENOM" id="CLU_061901_5_2_0"/>
<dbReference type="FunFam" id="3.90.45.10:FF:000003">
    <property type="entry name" value="Peptide deformylase"/>
    <property type="match status" value="1"/>
</dbReference>
<feature type="binding site" evidence="5">
    <location>
        <position position="168"/>
    </location>
    <ligand>
        <name>Fe cation</name>
        <dbReference type="ChEBI" id="CHEBI:24875"/>
    </ligand>
</feature>
<dbReference type="NCBIfam" id="TIGR00079">
    <property type="entry name" value="pept_deformyl"/>
    <property type="match status" value="1"/>
</dbReference>
<dbReference type="STRING" id="204669.Acid345_3916"/>
<proteinExistence type="inferred from homology"/>
<dbReference type="EC" id="3.5.1.88" evidence="5"/>
<evidence type="ECO:0000313" key="7">
    <source>
        <dbReference type="Proteomes" id="UP000002432"/>
    </source>
</evidence>
<evidence type="ECO:0000256" key="1">
    <source>
        <dbReference type="ARBA" id="ARBA00010759"/>
    </source>
</evidence>
<feature type="binding site" evidence="5">
    <location>
        <position position="122"/>
    </location>
    <ligand>
        <name>Fe cation</name>
        <dbReference type="ChEBI" id="CHEBI:24875"/>
    </ligand>
</feature>
<evidence type="ECO:0000256" key="2">
    <source>
        <dbReference type="ARBA" id="ARBA00022723"/>
    </source>
</evidence>
<evidence type="ECO:0000256" key="4">
    <source>
        <dbReference type="ARBA" id="ARBA00022917"/>
    </source>
</evidence>
<evidence type="ECO:0000313" key="6">
    <source>
        <dbReference type="EMBL" id="ABF42916.1"/>
    </source>
</evidence>
<dbReference type="Pfam" id="PF01327">
    <property type="entry name" value="Pep_deformylase"/>
    <property type="match status" value="1"/>
</dbReference>
<dbReference type="PRINTS" id="PR01576">
    <property type="entry name" value="PDEFORMYLASE"/>
</dbReference>
<dbReference type="EMBL" id="CP000360">
    <property type="protein sequence ID" value="ABF42916.1"/>
    <property type="molecule type" value="Genomic_DNA"/>
</dbReference>
<dbReference type="GO" id="GO:0042586">
    <property type="term" value="F:peptide deformylase activity"/>
    <property type="evidence" value="ECO:0007669"/>
    <property type="project" value="UniProtKB-UniRule"/>
</dbReference>
<dbReference type="Proteomes" id="UP000002432">
    <property type="component" value="Chromosome"/>
</dbReference>
<evidence type="ECO:0000256" key="5">
    <source>
        <dbReference type="HAMAP-Rule" id="MF_00163"/>
    </source>
</evidence>
<dbReference type="SUPFAM" id="SSF56420">
    <property type="entry name" value="Peptide deformylase"/>
    <property type="match status" value="1"/>
</dbReference>
<keyword evidence="4 5" id="KW-0648">Protein biosynthesis</keyword>
<keyword evidence="2 5" id="KW-0479">Metal-binding</keyword>
<dbReference type="GO" id="GO:0046872">
    <property type="term" value="F:metal ion binding"/>
    <property type="evidence" value="ECO:0007669"/>
    <property type="project" value="UniProtKB-KW"/>
</dbReference>
<comment type="function">
    <text evidence="5">Removes the formyl group from the N-terminal Met of newly synthesized proteins. Requires at least a dipeptide for an efficient rate of reaction. N-terminal L-methionine is a prerequisite for activity but the enzyme has broad specificity at other positions.</text>
</comment>
<dbReference type="AlphaFoldDB" id="Q1IJN4"/>
<protein>
    <recommendedName>
        <fullName evidence="5">Peptide deformylase</fullName>
        <shortName evidence="5">PDF</shortName>
        <ecNumber evidence="5">3.5.1.88</ecNumber>
    </recommendedName>
    <alternativeName>
        <fullName evidence="5">Polypeptide deformylase</fullName>
    </alternativeName>
</protein>
<dbReference type="InterPro" id="IPR036821">
    <property type="entry name" value="Peptide_deformylase_sf"/>
</dbReference>
<reference evidence="6 7" key="1">
    <citation type="journal article" date="2009" name="Appl. Environ. Microbiol.">
        <title>Three genomes from the phylum Acidobacteria provide insight into the lifestyles of these microorganisms in soils.</title>
        <authorList>
            <person name="Ward N.L."/>
            <person name="Challacombe J.F."/>
            <person name="Janssen P.H."/>
            <person name="Henrissat B."/>
            <person name="Coutinho P.M."/>
            <person name="Wu M."/>
            <person name="Xie G."/>
            <person name="Haft D.H."/>
            <person name="Sait M."/>
            <person name="Badger J."/>
            <person name="Barabote R.D."/>
            <person name="Bradley B."/>
            <person name="Brettin T.S."/>
            <person name="Brinkac L.M."/>
            <person name="Bruce D."/>
            <person name="Creasy T."/>
            <person name="Daugherty S.C."/>
            <person name="Davidsen T.M."/>
            <person name="DeBoy R.T."/>
            <person name="Detter J.C."/>
            <person name="Dodson R.J."/>
            <person name="Durkin A.S."/>
            <person name="Ganapathy A."/>
            <person name="Gwinn-Giglio M."/>
            <person name="Han C.S."/>
            <person name="Khouri H."/>
            <person name="Kiss H."/>
            <person name="Kothari S.P."/>
            <person name="Madupu R."/>
            <person name="Nelson K.E."/>
            <person name="Nelson W.C."/>
            <person name="Paulsen I."/>
            <person name="Penn K."/>
            <person name="Ren Q."/>
            <person name="Rosovitz M.J."/>
            <person name="Selengut J.D."/>
            <person name="Shrivastava S."/>
            <person name="Sullivan S.A."/>
            <person name="Tapia R."/>
            <person name="Thompson L.S."/>
            <person name="Watkins K.L."/>
            <person name="Yang Q."/>
            <person name="Yu C."/>
            <person name="Zafar N."/>
            <person name="Zhou L."/>
            <person name="Kuske C.R."/>
        </authorList>
    </citation>
    <scope>NUCLEOTIDE SEQUENCE [LARGE SCALE GENOMIC DNA]</scope>
    <source>
        <strain evidence="6 7">Ellin345</strain>
    </source>
</reference>
<sequence>MPSTPFAMYDAAMRLKLVQAGEPVLRTPAEPLAIKEIASREIARLIEDMRDTLEDAPGVGLAAPQVGVPIQLAIIEDRAEYSKDIPTEQLAERGRVPVPFHVIINPVLKPLGKSQVDFFEGCLSVAGFIAVVPRYRKVRVTCLDENGAQRRIEASGWYARILQHEIDHLNGTLYVDRMRSQTFASLENYARFLKHKSVKDVLRDWKAR</sequence>
<comment type="catalytic activity">
    <reaction evidence="5">
        <text>N-terminal N-formyl-L-methionyl-[peptide] + H2O = N-terminal L-methionyl-[peptide] + formate</text>
        <dbReference type="Rhea" id="RHEA:24420"/>
        <dbReference type="Rhea" id="RHEA-COMP:10639"/>
        <dbReference type="Rhea" id="RHEA-COMP:10640"/>
        <dbReference type="ChEBI" id="CHEBI:15377"/>
        <dbReference type="ChEBI" id="CHEBI:15740"/>
        <dbReference type="ChEBI" id="CHEBI:49298"/>
        <dbReference type="ChEBI" id="CHEBI:64731"/>
        <dbReference type="EC" id="3.5.1.88"/>
    </reaction>
</comment>
<comment type="cofactor">
    <cofactor evidence="5">
        <name>Fe(2+)</name>
        <dbReference type="ChEBI" id="CHEBI:29033"/>
    </cofactor>
    <text evidence="5">Binds 1 Fe(2+) ion.</text>
</comment>
<dbReference type="HAMAP" id="MF_00163">
    <property type="entry name" value="Pep_deformylase"/>
    <property type="match status" value="1"/>
</dbReference>
<accession>Q1IJN4</accession>
<feature type="active site" evidence="5">
    <location>
        <position position="165"/>
    </location>
</feature>
<dbReference type="EnsemblBacteria" id="ABF42916">
    <property type="protein sequence ID" value="ABF42916"/>
    <property type="gene ID" value="Acid345_3916"/>
</dbReference>
<evidence type="ECO:0000256" key="3">
    <source>
        <dbReference type="ARBA" id="ARBA00022801"/>
    </source>
</evidence>
<dbReference type="NCBIfam" id="NF001159">
    <property type="entry name" value="PRK00150.1-3"/>
    <property type="match status" value="1"/>
</dbReference>
<keyword evidence="7" id="KW-1185">Reference proteome</keyword>
<keyword evidence="5" id="KW-0408">Iron</keyword>
<dbReference type="PANTHER" id="PTHR10458">
    <property type="entry name" value="PEPTIDE DEFORMYLASE"/>
    <property type="match status" value="1"/>
</dbReference>
<organism evidence="6 7">
    <name type="scientific">Koribacter versatilis (strain Ellin345)</name>
    <dbReference type="NCBI Taxonomy" id="204669"/>
    <lineage>
        <taxon>Bacteria</taxon>
        <taxon>Pseudomonadati</taxon>
        <taxon>Acidobacteriota</taxon>
        <taxon>Terriglobia</taxon>
        <taxon>Terriglobales</taxon>
        <taxon>Candidatus Korobacteraceae</taxon>
        <taxon>Candidatus Korobacter</taxon>
    </lineage>
</organism>
<dbReference type="Gene3D" id="3.90.45.10">
    <property type="entry name" value="Peptide deformylase"/>
    <property type="match status" value="1"/>
</dbReference>
<dbReference type="eggNOG" id="COG0242">
    <property type="taxonomic scope" value="Bacteria"/>
</dbReference>
<feature type="binding site" evidence="5">
    <location>
        <position position="164"/>
    </location>
    <ligand>
        <name>Fe cation</name>
        <dbReference type="ChEBI" id="CHEBI:24875"/>
    </ligand>
</feature>
<dbReference type="PIRSF" id="PIRSF004749">
    <property type="entry name" value="Pep_def"/>
    <property type="match status" value="1"/>
</dbReference>
<dbReference type="GO" id="GO:0006412">
    <property type="term" value="P:translation"/>
    <property type="evidence" value="ECO:0007669"/>
    <property type="project" value="UniProtKB-UniRule"/>
</dbReference>
<dbReference type="CDD" id="cd00487">
    <property type="entry name" value="Pep_deformylase"/>
    <property type="match status" value="1"/>
</dbReference>
<dbReference type="KEGG" id="aba:Acid345_3916"/>
<name>Q1IJN4_KORVE</name>
<keyword evidence="3 5" id="KW-0378">Hydrolase</keyword>
<comment type="similarity">
    <text evidence="1 5">Belongs to the polypeptide deformylase family.</text>
</comment>
<dbReference type="InterPro" id="IPR023635">
    <property type="entry name" value="Peptide_deformylase"/>
</dbReference>